<dbReference type="AlphaFoldDB" id="A0A7C9LK67"/>
<dbReference type="InterPro" id="IPR013749">
    <property type="entry name" value="PM/HMP-P_kinase-1"/>
</dbReference>
<dbReference type="GO" id="GO:0005829">
    <property type="term" value="C:cytosol"/>
    <property type="evidence" value="ECO:0007669"/>
    <property type="project" value="TreeGrafter"/>
</dbReference>
<dbReference type="EMBL" id="WQLB01000006">
    <property type="protein sequence ID" value="MVN86438.1"/>
    <property type="molecule type" value="Genomic_DNA"/>
</dbReference>
<reference evidence="4 5" key="1">
    <citation type="submission" date="2019-12" db="EMBL/GenBank/DDBJ databases">
        <title>Deinococcus sp. HMF7620 Genome sequencing and assembly.</title>
        <authorList>
            <person name="Kang H."/>
            <person name="Kim H."/>
            <person name="Joh K."/>
        </authorList>
    </citation>
    <scope>NUCLEOTIDE SEQUENCE [LARGE SCALE GENOMIC DNA]</scope>
    <source>
        <strain evidence="4 5">HMF7620</strain>
    </source>
</reference>
<evidence type="ECO:0000313" key="4">
    <source>
        <dbReference type="EMBL" id="MVN86438.1"/>
    </source>
</evidence>
<gene>
    <name evidence="4" type="ORF">GO986_06635</name>
</gene>
<dbReference type="InterPro" id="IPR004399">
    <property type="entry name" value="HMP/HMP-P_kinase_dom"/>
</dbReference>
<protein>
    <recommendedName>
        <fullName evidence="2">hydroxymethylpyrimidine kinase</fullName>
        <ecNumber evidence="2">2.7.1.49</ecNumber>
    </recommendedName>
</protein>
<organism evidence="4 5">
    <name type="scientific">Deinococcus arboris</name>
    <dbReference type="NCBI Taxonomy" id="2682977"/>
    <lineage>
        <taxon>Bacteria</taxon>
        <taxon>Thermotogati</taxon>
        <taxon>Deinococcota</taxon>
        <taxon>Deinococci</taxon>
        <taxon>Deinococcales</taxon>
        <taxon>Deinococcaceae</taxon>
        <taxon>Deinococcus</taxon>
    </lineage>
</organism>
<proteinExistence type="predicted"/>
<sequence>MTVPVALTIAGSDSGGGAGIQADLKTFEAYGVYGTSVLTLITAQNTCGVRGAWPLPPEQVVAQLEAVLDDFPVAAVKTGALGSAATVSAVAGVLRERDLPLIVDPVMLAKGGDPLLAPGALEALLRDLLPLATLVTPNAPEWTALREAGASETLPLLLKGGHAPGETVVDTLHVDGQHLTFRTRRRHTRHTHGTGCTLSAAITAGLALGLPLPDAAAQAHAYLQAALRDAPGLGAGHGPLGHRQAWVMVLPPKSDEVHH</sequence>
<dbReference type="InterPro" id="IPR029056">
    <property type="entry name" value="Ribokinase-like"/>
</dbReference>
<feature type="domain" description="Pyridoxamine kinase/Phosphomethylpyrimidine kinase" evidence="3">
    <location>
        <begin position="13"/>
        <end position="240"/>
    </location>
</feature>
<dbReference type="EC" id="2.7.1.49" evidence="2"/>
<dbReference type="PANTHER" id="PTHR20858:SF17">
    <property type="entry name" value="HYDROXYMETHYLPYRIMIDINE_PHOSPHOMETHYLPYRIMIDINE KINASE THI20-RELATED"/>
    <property type="match status" value="1"/>
</dbReference>
<dbReference type="Pfam" id="PF08543">
    <property type="entry name" value="Phos_pyr_kin"/>
    <property type="match status" value="1"/>
</dbReference>
<evidence type="ECO:0000259" key="3">
    <source>
        <dbReference type="Pfam" id="PF08543"/>
    </source>
</evidence>
<comment type="caution">
    <text evidence="4">The sequence shown here is derived from an EMBL/GenBank/DDBJ whole genome shotgun (WGS) entry which is preliminary data.</text>
</comment>
<evidence type="ECO:0000256" key="1">
    <source>
        <dbReference type="ARBA" id="ARBA00004948"/>
    </source>
</evidence>
<evidence type="ECO:0000256" key="2">
    <source>
        <dbReference type="ARBA" id="ARBA00012135"/>
    </source>
</evidence>
<dbReference type="Proteomes" id="UP000483286">
    <property type="component" value="Unassembled WGS sequence"/>
</dbReference>
<dbReference type="PANTHER" id="PTHR20858">
    <property type="entry name" value="PHOSPHOMETHYLPYRIMIDINE KINASE"/>
    <property type="match status" value="1"/>
</dbReference>
<dbReference type="RefSeq" id="WP_157458491.1">
    <property type="nucleotide sequence ID" value="NZ_WQLB01000006.1"/>
</dbReference>
<accession>A0A7C9LK67</accession>
<keyword evidence="4" id="KW-0418">Kinase</keyword>
<keyword evidence="4" id="KW-0808">Transferase</keyword>
<dbReference type="Gene3D" id="3.40.1190.20">
    <property type="match status" value="1"/>
</dbReference>
<dbReference type="GO" id="GO:0008972">
    <property type="term" value="F:phosphomethylpyrimidine kinase activity"/>
    <property type="evidence" value="ECO:0007669"/>
    <property type="project" value="InterPro"/>
</dbReference>
<comment type="pathway">
    <text evidence="1">Cofactor biosynthesis; thiamine diphosphate biosynthesis.</text>
</comment>
<evidence type="ECO:0000313" key="5">
    <source>
        <dbReference type="Proteomes" id="UP000483286"/>
    </source>
</evidence>
<keyword evidence="5" id="KW-1185">Reference proteome</keyword>
<dbReference type="GO" id="GO:0008902">
    <property type="term" value="F:hydroxymethylpyrimidine kinase activity"/>
    <property type="evidence" value="ECO:0007669"/>
    <property type="project" value="UniProtKB-EC"/>
</dbReference>
<dbReference type="CDD" id="cd01169">
    <property type="entry name" value="HMPP_kinase"/>
    <property type="match status" value="1"/>
</dbReference>
<name>A0A7C9LK67_9DEIO</name>
<dbReference type="GO" id="GO:0009228">
    <property type="term" value="P:thiamine biosynthetic process"/>
    <property type="evidence" value="ECO:0007669"/>
    <property type="project" value="InterPro"/>
</dbReference>
<dbReference type="SUPFAM" id="SSF53613">
    <property type="entry name" value="Ribokinase-like"/>
    <property type="match status" value="1"/>
</dbReference>